<feature type="transmembrane region" description="Helical" evidence="1">
    <location>
        <begin position="43"/>
        <end position="65"/>
    </location>
</feature>
<reference evidence="2 3" key="1">
    <citation type="submission" date="2015-10" db="EMBL/GenBank/DDBJ databases">
        <title>Draft genome sequence of Streptomyces yokosukanensis DSM 40224, type strain for the species Streptomyces yokosukanensis.</title>
        <authorList>
            <person name="Ruckert C."/>
            <person name="Winkler A."/>
            <person name="Kalinowski J."/>
            <person name="Kampfer P."/>
            <person name="Glaeser S."/>
        </authorList>
    </citation>
    <scope>NUCLEOTIDE SEQUENCE [LARGE SCALE GENOMIC DNA]</scope>
    <source>
        <strain evidence="2 3">DSM 40224</strain>
    </source>
</reference>
<dbReference type="EMBL" id="LMWN01000001">
    <property type="protein sequence ID" value="KUN10465.1"/>
    <property type="molecule type" value="Genomic_DNA"/>
</dbReference>
<keyword evidence="1" id="KW-0812">Transmembrane</keyword>
<gene>
    <name evidence="2" type="ORF">AQI95_01740</name>
</gene>
<sequence length="103" mass="10932">MATVLLLLPLVYGLYYIAHDSMECFGPTGCRGDHDDKASLARAAGWLVGGPSCGAVLFGLGGAVLRRRAGVWAAAGALLGTLVVWAAMLVWLKHSWENSNFEI</sequence>
<comment type="caution">
    <text evidence="2">The sequence shown here is derived from an EMBL/GenBank/DDBJ whole genome shotgun (WGS) entry which is preliminary data.</text>
</comment>
<evidence type="ECO:0000313" key="3">
    <source>
        <dbReference type="Proteomes" id="UP000053127"/>
    </source>
</evidence>
<proteinExistence type="predicted"/>
<evidence type="ECO:0000313" key="2">
    <source>
        <dbReference type="EMBL" id="KUN10465.1"/>
    </source>
</evidence>
<dbReference type="AlphaFoldDB" id="A0A101PFC5"/>
<protein>
    <submittedName>
        <fullName evidence="2">Uncharacterized protein</fullName>
    </submittedName>
</protein>
<feature type="transmembrane region" description="Helical" evidence="1">
    <location>
        <begin position="72"/>
        <end position="92"/>
    </location>
</feature>
<keyword evidence="1" id="KW-0472">Membrane</keyword>
<organism evidence="2 3">
    <name type="scientific">Streptomyces yokosukanensis</name>
    <dbReference type="NCBI Taxonomy" id="67386"/>
    <lineage>
        <taxon>Bacteria</taxon>
        <taxon>Bacillati</taxon>
        <taxon>Actinomycetota</taxon>
        <taxon>Actinomycetes</taxon>
        <taxon>Kitasatosporales</taxon>
        <taxon>Streptomycetaceae</taxon>
        <taxon>Streptomyces</taxon>
    </lineage>
</organism>
<accession>A0A101PFC5</accession>
<keyword evidence="1" id="KW-1133">Transmembrane helix</keyword>
<keyword evidence="3" id="KW-1185">Reference proteome</keyword>
<dbReference type="Proteomes" id="UP000053127">
    <property type="component" value="Unassembled WGS sequence"/>
</dbReference>
<evidence type="ECO:0000256" key="1">
    <source>
        <dbReference type="SAM" id="Phobius"/>
    </source>
</evidence>
<name>A0A101PFC5_9ACTN</name>